<evidence type="ECO:0000256" key="7">
    <source>
        <dbReference type="ARBA" id="ARBA00022840"/>
    </source>
</evidence>
<evidence type="ECO:0000313" key="11">
    <source>
        <dbReference type="EMBL" id="ERK61700.1"/>
    </source>
</evidence>
<keyword evidence="9" id="KW-1133">Transmembrane helix</keyword>
<feature type="domain" description="Signal transduction histidine kinase subgroup 3 dimerisation and phosphoacceptor" evidence="10">
    <location>
        <begin position="186"/>
        <end position="248"/>
    </location>
</feature>
<evidence type="ECO:0000259" key="10">
    <source>
        <dbReference type="Pfam" id="PF07730"/>
    </source>
</evidence>
<accession>U2QFM9</accession>
<evidence type="ECO:0000313" key="12">
    <source>
        <dbReference type="Proteomes" id="UP000017052"/>
    </source>
</evidence>
<dbReference type="GO" id="GO:0046983">
    <property type="term" value="F:protein dimerization activity"/>
    <property type="evidence" value="ECO:0007669"/>
    <property type="project" value="InterPro"/>
</dbReference>
<feature type="transmembrane region" description="Helical" evidence="9">
    <location>
        <begin position="41"/>
        <end position="60"/>
    </location>
</feature>
<dbReference type="GO" id="GO:0000155">
    <property type="term" value="F:phosphorelay sensor kinase activity"/>
    <property type="evidence" value="ECO:0007669"/>
    <property type="project" value="InterPro"/>
</dbReference>
<gene>
    <name evidence="11" type="ORF">HMPREF0682_2043</name>
</gene>
<feature type="transmembrane region" description="Helical" evidence="9">
    <location>
        <begin position="137"/>
        <end position="157"/>
    </location>
</feature>
<keyword evidence="8" id="KW-0902">Two-component regulatory system</keyword>
<keyword evidence="7" id="KW-0067">ATP-binding</keyword>
<evidence type="ECO:0000256" key="6">
    <source>
        <dbReference type="ARBA" id="ARBA00022777"/>
    </source>
</evidence>
<dbReference type="Proteomes" id="UP000017052">
    <property type="component" value="Unassembled WGS sequence"/>
</dbReference>
<keyword evidence="5" id="KW-0547">Nucleotide-binding</keyword>
<organism evidence="11 12">
    <name type="scientific">Propionibacterium acidifaciens F0233</name>
    <dbReference type="NCBI Taxonomy" id="553198"/>
    <lineage>
        <taxon>Bacteria</taxon>
        <taxon>Bacillati</taxon>
        <taxon>Actinomycetota</taxon>
        <taxon>Actinomycetes</taxon>
        <taxon>Propionibacteriales</taxon>
        <taxon>Propionibacteriaceae</taxon>
        <taxon>Propionibacterium</taxon>
    </lineage>
</organism>
<evidence type="ECO:0000256" key="4">
    <source>
        <dbReference type="ARBA" id="ARBA00022679"/>
    </source>
</evidence>
<evidence type="ECO:0000256" key="8">
    <source>
        <dbReference type="ARBA" id="ARBA00023012"/>
    </source>
</evidence>
<evidence type="ECO:0000256" key="5">
    <source>
        <dbReference type="ARBA" id="ARBA00022741"/>
    </source>
</evidence>
<dbReference type="Gene3D" id="1.20.5.1930">
    <property type="match status" value="1"/>
</dbReference>
<dbReference type="PANTHER" id="PTHR24421">
    <property type="entry name" value="NITRATE/NITRITE SENSOR PROTEIN NARX-RELATED"/>
    <property type="match status" value="1"/>
</dbReference>
<keyword evidence="9" id="KW-0472">Membrane</keyword>
<dbReference type="EMBL" id="ACVN02000045">
    <property type="protein sequence ID" value="ERK61700.1"/>
    <property type="molecule type" value="Genomic_DNA"/>
</dbReference>
<dbReference type="InterPro" id="IPR036890">
    <property type="entry name" value="HATPase_C_sf"/>
</dbReference>
<dbReference type="CDD" id="cd16917">
    <property type="entry name" value="HATPase_UhpB-NarQ-NarX-like"/>
    <property type="match status" value="1"/>
</dbReference>
<dbReference type="GO" id="GO:0016020">
    <property type="term" value="C:membrane"/>
    <property type="evidence" value="ECO:0007669"/>
    <property type="project" value="InterPro"/>
</dbReference>
<evidence type="ECO:0000256" key="1">
    <source>
        <dbReference type="ARBA" id="ARBA00000085"/>
    </source>
</evidence>
<keyword evidence="12" id="KW-1185">Reference proteome</keyword>
<dbReference type="OrthoDB" id="3193082at2"/>
<keyword evidence="9" id="KW-0812">Transmembrane</keyword>
<dbReference type="SUPFAM" id="SSF55874">
    <property type="entry name" value="ATPase domain of HSP90 chaperone/DNA topoisomerase II/histidine kinase"/>
    <property type="match status" value="1"/>
</dbReference>
<sequence length="408" mass="43038">MPMTHRRFLSSWGGSTCLLALLSVAAMSISFSGQRSSAPPMMVRCLTLLIMAIGITAMALRTGRPLLALSMVAGAYLPAVALHAEQSMAIPYSAVLHSCLVRTSARRAAAGVAGTLVLVTVPAVVERPDSDDEGLLLAGRAGAVLCVVMAGLMARAWRARQESLREAERERLRADRVAQQRDRSIERERLAVQLHDSVGHCLTTIIALSEGLTGLSTDPDCARAVQGINSLAREGLGETRQVVESLGTTQSSGPGADVTGSGVGTVSQQCTAQHGWDDVGELLDHVRASGIITSFTEEGARPAGENGGLCFSLTREALTNCLRHGAGITHIAVLWRHHPDGSTHVLVEDDGDVRGREGKEPCSGTGLRRHRDLILARHGDFYAGSPDGSGWVIDATVAPEGAERATAP</sequence>
<comment type="catalytic activity">
    <reaction evidence="1">
        <text>ATP + protein L-histidine = ADP + protein N-phospho-L-histidine.</text>
        <dbReference type="EC" id="2.7.13.3"/>
    </reaction>
</comment>
<evidence type="ECO:0000256" key="3">
    <source>
        <dbReference type="ARBA" id="ARBA00022553"/>
    </source>
</evidence>
<reference evidence="11" key="1">
    <citation type="submission" date="2013-08" db="EMBL/GenBank/DDBJ databases">
        <authorList>
            <person name="Durkin A.S."/>
            <person name="Haft D.R."/>
            <person name="McCorrison J."/>
            <person name="Torralba M."/>
            <person name="Gillis M."/>
            <person name="Haft D.H."/>
            <person name="Methe B."/>
            <person name="Sutton G."/>
            <person name="Nelson K.E."/>
        </authorList>
    </citation>
    <scope>NUCLEOTIDE SEQUENCE [LARGE SCALE GENOMIC DNA]</scope>
    <source>
        <strain evidence="11">F0233</strain>
    </source>
</reference>
<proteinExistence type="predicted"/>
<dbReference type="Pfam" id="PF07730">
    <property type="entry name" value="HisKA_3"/>
    <property type="match status" value="1"/>
</dbReference>
<feature type="transmembrane region" description="Helical" evidence="9">
    <location>
        <begin position="105"/>
        <end position="125"/>
    </location>
</feature>
<keyword evidence="4" id="KW-0808">Transferase</keyword>
<evidence type="ECO:0000256" key="9">
    <source>
        <dbReference type="SAM" id="Phobius"/>
    </source>
</evidence>
<dbReference type="InterPro" id="IPR011712">
    <property type="entry name" value="Sig_transdc_His_kin_sub3_dim/P"/>
</dbReference>
<keyword evidence="3" id="KW-0597">Phosphoprotein</keyword>
<dbReference type="AlphaFoldDB" id="U2QFM9"/>
<comment type="caution">
    <text evidence="11">The sequence shown here is derived from an EMBL/GenBank/DDBJ whole genome shotgun (WGS) entry which is preliminary data.</text>
</comment>
<dbReference type="GO" id="GO:0005524">
    <property type="term" value="F:ATP binding"/>
    <property type="evidence" value="ECO:0007669"/>
    <property type="project" value="UniProtKB-KW"/>
</dbReference>
<dbReference type="InterPro" id="IPR050482">
    <property type="entry name" value="Sensor_HK_TwoCompSys"/>
</dbReference>
<dbReference type="PANTHER" id="PTHR24421:SF10">
    <property type="entry name" value="NITRATE_NITRITE SENSOR PROTEIN NARQ"/>
    <property type="match status" value="1"/>
</dbReference>
<name>U2QFM9_9ACTN</name>
<keyword evidence="6 11" id="KW-0418">Kinase</keyword>
<dbReference type="Gene3D" id="3.30.565.10">
    <property type="entry name" value="Histidine kinase-like ATPase, C-terminal domain"/>
    <property type="match status" value="1"/>
</dbReference>
<evidence type="ECO:0000256" key="2">
    <source>
        <dbReference type="ARBA" id="ARBA00012438"/>
    </source>
</evidence>
<protein>
    <recommendedName>
        <fullName evidence="2">histidine kinase</fullName>
        <ecNumber evidence="2">2.7.13.3</ecNumber>
    </recommendedName>
</protein>
<dbReference type="EC" id="2.7.13.3" evidence="2"/>
<feature type="transmembrane region" description="Helical" evidence="9">
    <location>
        <begin position="12"/>
        <end position="29"/>
    </location>
</feature>